<evidence type="ECO:0000313" key="2">
    <source>
        <dbReference type="EMBL" id="GBF92207.1"/>
    </source>
</evidence>
<name>A0A2V0P4U0_9CHLO</name>
<dbReference type="EMBL" id="BDRX01000030">
    <property type="protein sequence ID" value="GBF92207.1"/>
    <property type="molecule type" value="Genomic_DNA"/>
</dbReference>
<dbReference type="Proteomes" id="UP000247498">
    <property type="component" value="Unassembled WGS sequence"/>
</dbReference>
<feature type="signal peptide" evidence="1">
    <location>
        <begin position="1"/>
        <end position="36"/>
    </location>
</feature>
<reference evidence="2 3" key="1">
    <citation type="journal article" date="2018" name="Sci. Rep.">
        <title>Raphidocelis subcapitata (=Pseudokirchneriella subcapitata) provides an insight into genome evolution and environmental adaptations in the Sphaeropleales.</title>
        <authorList>
            <person name="Suzuki S."/>
            <person name="Yamaguchi H."/>
            <person name="Nakajima N."/>
            <person name="Kawachi M."/>
        </authorList>
    </citation>
    <scope>NUCLEOTIDE SEQUENCE [LARGE SCALE GENOMIC DNA]</scope>
    <source>
        <strain evidence="2 3">NIES-35</strain>
    </source>
</reference>
<evidence type="ECO:0000256" key="1">
    <source>
        <dbReference type="SAM" id="SignalP"/>
    </source>
</evidence>
<proteinExistence type="predicted"/>
<feature type="chain" id="PRO_5015863178" evidence="1">
    <location>
        <begin position="37"/>
        <end position="203"/>
    </location>
</feature>
<dbReference type="AlphaFoldDB" id="A0A2V0P4U0"/>
<gene>
    <name evidence="2" type="ORF">Rsub_05289</name>
</gene>
<evidence type="ECO:0000313" key="3">
    <source>
        <dbReference type="Proteomes" id="UP000247498"/>
    </source>
</evidence>
<comment type="caution">
    <text evidence="2">The sequence shown here is derived from an EMBL/GenBank/DDBJ whole genome shotgun (WGS) entry which is preliminary data.</text>
</comment>
<sequence length="203" mass="21565">MPPPQRAARAARAVAPPPLLALALLLAAAAAAPASAQLLFPFPFLQSSSSQQGRSAPSPLVPLAALFAAETEPLCIRDAPSSRWSIVAAARDRARPAVFCFTVDCRRYGQSGRCCQWFKNQAECQAALPGAREARLGGMQEQLACGKRLCREYGKSGFDTPSKTPQTWCERGWEQLVGGAAPLCSCVSRVGSGDSPVCTQEPF</sequence>
<dbReference type="InParanoid" id="A0A2V0P4U0"/>
<keyword evidence="1" id="KW-0732">Signal</keyword>
<accession>A0A2V0P4U0</accession>
<keyword evidence="3" id="KW-1185">Reference proteome</keyword>
<organism evidence="2 3">
    <name type="scientific">Raphidocelis subcapitata</name>
    <dbReference type="NCBI Taxonomy" id="307507"/>
    <lineage>
        <taxon>Eukaryota</taxon>
        <taxon>Viridiplantae</taxon>
        <taxon>Chlorophyta</taxon>
        <taxon>core chlorophytes</taxon>
        <taxon>Chlorophyceae</taxon>
        <taxon>CS clade</taxon>
        <taxon>Sphaeropleales</taxon>
        <taxon>Selenastraceae</taxon>
        <taxon>Raphidocelis</taxon>
    </lineage>
</organism>
<protein>
    <submittedName>
        <fullName evidence="2">Uncharacterized protein</fullName>
    </submittedName>
</protein>